<dbReference type="GO" id="GO:0005829">
    <property type="term" value="C:cytosol"/>
    <property type="evidence" value="ECO:0007669"/>
    <property type="project" value="TreeGrafter"/>
</dbReference>
<dbReference type="SUPFAM" id="SSF69572">
    <property type="entry name" value="Activating enzymes of the ubiquitin-like proteins"/>
    <property type="match status" value="1"/>
</dbReference>
<proteinExistence type="inferred from homology"/>
<comment type="similarity">
    <text evidence="1">Belongs to the HesA/MoeB/ThiF family.</text>
</comment>
<dbReference type="RefSeq" id="WP_103662442.1">
    <property type="nucleotide sequence ID" value="NZ_ML136978.1"/>
</dbReference>
<dbReference type="CDD" id="cd00757">
    <property type="entry name" value="ThiF_MoeB_HesA_family"/>
    <property type="match status" value="1"/>
</dbReference>
<dbReference type="GO" id="GO:0008641">
    <property type="term" value="F:ubiquitin-like modifier activating enzyme activity"/>
    <property type="evidence" value="ECO:0007669"/>
    <property type="project" value="InterPro"/>
</dbReference>
<evidence type="ECO:0000313" key="4">
    <source>
        <dbReference type="Proteomes" id="UP000288291"/>
    </source>
</evidence>
<protein>
    <submittedName>
        <fullName evidence="3">HesA/MoeB/ThiF family protein</fullName>
    </submittedName>
</protein>
<dbReference type="GO" id="GO:0004792">
    <property type="term" value="F:thiosulfate-cyanide sulfurtransferase activity"/>
    <property type="evidence" value="ECO:0007669"/>
    <property type="project" value="TreeGrafter"/>
</dbReference>
<dbReference type="Proteomes" id="UP000288291">
    <property type="component" value="Unassembled WGS sequence"/>
</dbReference>
<organism evidence="3 4">
    <name type="scientific">Lactobacillus xujianguonis</name>
    <dbReference type="NCBI Taxonomy" id="2495899"/>
    <lineage>
        <taxon>Bacteria</taxon>
        <taxon>Bacillati</taxon>
        <taxon>Bacillota</taxon>
        <taxon>Bacilli</taxon>
        <taxon>Lactobacillales</taxon>
        <taxon>Lactobacillaceae</taxon>
        <taxon>Lactobacillus</taxon>
    </lineage>
</organism>
<evidence type="ECO:0000313" key="3">
    <source>
        <dbReference type="EMBL" id="RVU70967.1"/>
    </source>
</evidence>
<dbReference type="GO" id="GO:0008146">
    <property type="term" value="F:sulfotransferase activity"/>
    <property type="evidence" value="ECO:0007669"/>
    <property type="project" value="TreeGrafter"/>
</dbReference>
<dbReference type="PROSITE" id="PS51257">
    <property type="entry name" value="PROKAR_LIPOPROTEIN"/>
    <property type="match status" value="1"/>
</dbReference>
<evidence type="ECO:0000256" key="1">
    <source>
        <dbReference type="ARBA" id="ARBA00009919"/>
    </source>
</evidence>
<dbReference type="FunFam" id="3.40.50.720:FF:000080">
    <property type="entry name" value="Thiazole biosynthesis adenylyltransferase ThiF"/>
    <property type="match status" value="1"/>
</dbReference>
<gene>
    <name evidence="3" type="ORF">EJK17_04485</name>
</gene>
<reference evidence="3 4" key="1">
    <citation type="submission" date="2018-12" db="EMBL/GenBank/DDBJ databases">
        <authorList>
            <person name="Meng J."/>
        </authorList>
    </citation>
    <scope>NUCLEOTIDE SEQUENCE [LARGE SCALE GENOMIC DNA]</scope>
    <source>
        <strain evidence="3 4">HT111-2</strain>
    </source>
</reference>
<accession>A0A437SVV5</accession>
<dbReference type="AlphaFoldDB" id="A0A437SVV5"/>
<comment type="caution">
    <text evidence="3">The sequence shown here is derived from an EMBL/GenBank/DDBJ whole genome shotgun (WGS) entry which is preliminary data.</text>
</comment>
<feature type="domain" description="THIF-type NAD/FAD binding fold" evidence="2">
    <location>
        <begin position="5"/>
        <end position="238"/>
    </location>
</feature>
<dbReference type="InterPro" id="IPR035985">
    <property type="entry name" value="Ubiquitin-activating_enz"/>
</dbReference>
<evidence type="ECO:0000259" key="2">
    <source>
        <dbReference type="Pfam" id="PF00899"/>
    </source>
</evidence>
<sequence length="250" mass="28071">MINRYDRQIRVKQIGTPGQKRLAQATIMIIGCGGLGSNVANQLTRSGVKKLIIVDPDYVTLTNIHRQNLFTEKDAEDKTLKVVAAKRQLNLINSEVEITTIAKPVTAELIHQQQFDLLIDCLDNYSTRKLINDCALADNFTYIFGSCAETFGNAMAISPRRHPCLNCVFTNLTNLAKNDGKIFGNNAPLVNLVASLQVSLAMHYLIDKESLNFDQLITVDNWQLAFNKIKVPKNRTCPSCQKYQINKEEK</sequence>
<name>A0A437SVV5_9LACO</name>
<dbReference type="Gene3D" id="3.40.50.720">
    <property type="entry name" value="NAD(P)-binding Rossmann-like Domain"/>
    <property type="match status" value="1"/>
</dbReference>
<dbReference type="InterPro" id="IPR000594">
    <property type="entry name" value="ThiF_NAD_FAD-bd"/>
</dbReference>
<dbReference type="PANTHER" id="PTHR10953:SF102">
    <property type="entry name" value="ADENYLYLTRANSFERASE AND SULFURTRANSFERASE MOCS3"/>
    <property type="match status" value="1"/>
</dbReference>
<dbReference type="GO" id="GO:0016779">
    <property type="term" value="F:nucleotidyltransferase activity"/>
    <property type="evidence" value="ECO:0007669"/>
    <property type="project" value="TreeGrafter"/>
</dbReference>
<keyword evidence="4" id="KW-1185">Reference proteome</keyword>
<dbReference type="InterPro" id="IPR045886">
    <property type="entry name" value="ThiF/MoeB/HesA"/>
</dbReference>
<dbReference type="Pfam" id="PF00899">
    <property type="entry name" value="ThiF"/>
    <property type="match status" value="1"/>
</dbReference>
<dbReference type="PANTHER" id="PTHR10953">
    <property type="entry name" value="UBIQUITIN-ACTIVATING ENZYME E1"/>
    <property type="match status" value="1"/>
</dbReference>
<dbReference type="EMBL" id="RXIA01000010">
    <property type="protein sequence ID" value="RVU70967.1"/>
    <property type="molecule type" value="Genomic_DNA"/>
</dbReference>